<dbReference type="EMBL" id="SRLO01000136">
    <property type="protein sequence ID" value="TNN72490.1"/>
    <property type="molecule type" value="Genomic_DNA"/>
</dbReference>
<comment type="caution">
    <text evidence="1">The sequence shown here is derived from an EMBL/GenBank/DDBJ whole genome shotgun (WGS) entry which is preliminary data.</text>
</comment>
<dbReference type="AlphaFoldDB" id="A0A4Z2I3U6"/>
<evidence type="ECO:0000313" key="2">
    <source>
        <dbReference type="Proteomes" id="UP000314294"/>
    </source>
</evidence>
<protein>
    <submittedName>
        <fullName evidence="1">Uncharacterized protein</fullName>
    </submittedName>
</protein>
<accession>A0A4Z2I3U6</accession>
<dbReference type="Proteomes" id="UP000314294">
    <property type="component" value="Unassembled WGS sequence"/>
</dbReference>
<keyword evidence="2" id="KW-1185">Reference proteome</keyword>
<sequence>MADEATPSEYKRKVFPETKHIVPPCDYTAHVVVPLSFQLFGNGLHGSHALHICPDVRLDRLVFTSGRFHSSQLGEPEILLSHIESILEIMGEGHAKARVRVRVKTGRGAFCAILTSCSPESTSRRRISMRPSRRSVYRSPMRLVTRPNSSFLKCPDPEQDGSGTSSTVFKKESITYCRLTPCYRSSFLLEG</sequence>
<proteinExistence type="predicted"/>
<name>A0A4Z2I3U6_9TELE</name>
<organism evidence="1 2">
    <name type="scientific">Liparis tanakae</name>
    <name type="common">Tanaka's snailfish</name>
    <dbReference type="NCBI Taxonomy" id="230148"/>
    <lineage>
        <taxon>Eukaryota</taxon>
        <taxon>Metazoa</taxon>
        <taxon>Chordata</taxon>
        <taxon>Craniata</taxon>
        <taxon>Vertebrata</taxon>
        <taxon>Euteleostomi</taxon>
        <taxon>Actinopterygii</taxon>
        <taxon>Neopterygii</taxon>
        <taxon>Teleostei</taxon>
        <taxon>Neoteleostei</taxon>
        <taxon>Acanthomorphata</taxon>
        <taxon>Eupercaria</taxon>
        <taxon>Perciformes</taxon>
        <taxon>Cottioidei</taxon>
        <taxon>Cottales</taxon>
        <taxon>Liparidae</taxon>
        <taxon>Liparis</taxon>
    </lineage>
</organism>
<evidence type="ECO:0000313" key="1">
    <source>
        <dbReference type="EMBL" id="TNN72490.1"/>
    </source>
</evidence>
<gene>
    <name evidence="1" type="ORF">EYF80_017266</name>
</gene>
<reference evidence="1 2" key="1">
    <citation type="submission" date="2019-03" db="EMBL/GenBank/DDBJ databases">
        <title>First draft genome of Liparis tanakae, snailfish: a comprehensive survey of snailfish specific genes.</title>
        <authorList>
            <person name="Kim W."/>
            <person name="Song I."/>
            <person name="Jeong J.-H."/>
            <person name="Kim D."/>
            <person name="Kim S."/>
            <person name="Ryu S."/>
            <person name="Song J.Y."/>
            <person name="Lee S.K."/>
        </authorList>
    </citation>
    <scope>NUCLEOTIDE SEQUENCE [LARGE SCALE GENOMIC DNA]</scope>
    <source>
        <tissue evidence="1">Muscle</tissue>
    </source>
</reference>